<organism evidence="5 6">
    <name type="scientific">Palleronia aestuarii</name>
    <dbReference type="NCBI Taxonomy" id="568105"/>
    <lineage>
        <taxon>Bacteria</taxon>
        <taxon>Pseudomonadati</taxon>
        <taxon>Pseudomonadota</taxon>
        <taxon>Alphaproteobacteria</taxon>
        <taxon>Rhodobacterales</taxon>
        <taxon>Roseobacteraceae</taxon>
        <taxon>Palleronia</taxon>
    </lineage>
</organism>
<evidence type="ECO:0000256" key="1">
    <source>
        <dbReference type="ARBA" id="ARBA00006484"/>
    </source>
</evidence>
<keyword evidence="2" id="KW-0560">Oxidoreductase</keyword>
<dbReference type="CDD" id="cd05233">
    <property type="entry name" value="SDR_c"/>
    <property type="match status" value="1"/>
</dbReference>
<sequence>MTELTGKTVLVTGASTGIGLETARLLAKAGARVGLAARSTEKLERAVAEIGDNAVAITADVAAPGGVDAMVDAAEDALGPLDIVMPNAGIYLGGDLIEADPDQIERVIRTNILGVFSLVRRVLPGMIERGQGDILVTSSVAGHQMIPWEPVYSPTKHAVQGLVHSLRQQVGKNDVRVMAVAPGVVLNDLWGISDPAEIDRKADAGEGLRSEDVAEAVMFMLTRPRNVTIRDLVILPRSQQI</sequence>
<dbReference type="Gene3D" id="3.40.50.720">
    <property type="entry name" value="NAD(P)-binding Rossmann-like Domain"/>
    <property type="match status" value="1"/>
</dbReference>
<dbReference type="PANTHER" id="PTHR44196">
    <property type="entry name" value="DEHYDROGENASE/REDUCTASE SDR FAMILY MEMBER 7B"/>
    <property type="match status" value="1"/>
</dbReference>
<proteinExistence type="inferred from homology"/>
<evidence type="ECO:0000313" key="5">
    <source>
        <dbReference type="EMBL" id="PZX13746.1"/>
    </source>
</evidence>
<dbReference type="Pfam" id="PF00106">
    <property type="entry name" value="adh_short"/>
    <property type="match status" value="1"/>
</dbReference>
<evidence type="ECO:0000313" key="6">
    <source>
        <dbReference type="Proteomes" id="UP000248916"/>
    </source>
</evidence>
<dbReference type="SMART" id="SM00822">
    <property type="entry name" value="PKS_KR"/>
    <property type="match status" value="1"/>
</dbReference>
<dbReference type="GO" id="GO:0016020">
    <property type="term" value="C:membrane"/>
    <property type="evidence" value="ECO:0007669"/>
    <property type="project" value="TreeGrafter"/>
</dbReference>
<protein>
    <submittedName>
        <fullName evidence="5">Ribitol 2-dehydrogenase</fullName>
    </submittedName>
</protein>
<gene>
    <name evidence="5" type="ORF">LX81_03080</name>
</gene>
<dbReference type="Proteomes" id="UP000248916">
    <property type="component" value="Unassembled WGS sequence"/>
</dbReference>
<reference evidence="5 6" key="1">
    <citation type="submission" date="2018-06" db="EMBL/GenBank/DDBJ databases">
        <title>Genomic Encyclopedia of Archaeal and Bacterial Type Strains, Phase II (KMG-II): from individual species to whole genera.</title>
        <authorList>
            <person name="Goeker M."/>
        </authorList>
    </citation>
    <scope>NUCLEOTIDE SEQUENCE [LARGE SCALE GENOMIC DNA]</scope>
    <source>
        <strain evidence="5 6">DSM 22009</strain>
    </source>
</reference>
<dbReference type="AlphaFoldDB" id="A0A2W7NKN3"/>
<dbReference type="RefSeq" id="WP_111538165.1">
    <property type="nucleotide sequence ID" value="NZ_QKZL01000016.1"/>
</dbReference>
<dbReference type="FunFam" id="3.40.50.720:FF:000047">
    <property type="entry name" value="NADP-dependent L-serine/L-allo-threonine dehydrogenase"/>
    <property type="match status" value="1"/>
</dbReference>
<comment type="similarity">
    <text evidence="1 3">Belongs to the short-chain dehydrogenases/reductases (SDR) family.</text>
</comment>
<evidence type="ECO:0000259" key="4">
    <source>
        <dbReference type="SMART" id="SM00822"/>
    </source>
</evidence>
<evidence type="ECO:0000256" key="3">
    <source>
        <dbReference type="RuleBase" id="RU000363"/>
    </source>
</evidence>
<dbReference type="InterPro" id="IPR036291">
    <property type="entry name" value="NAD(P)-bd_dom_sf"/>
</dbReference>
<feature type="domain" description="Ketoreductase" evidence="4">
    <location>
        <begin position="7"/>
        <end position="184"/>
    </location>
</feature>
<dbReference type="EMBL" id="QKZL01000016">
    <property type="protein sequence ID" value="PZX13746.1"/>
    <property type="molecule type" value="Genomic_DNA"/>
</dbReference>
<evidence type="ECO:0000256" key="2">
    <source>
        <dbReference type="ARBA" id="ARBA00023002"/>
    </source>
</evidence>
<comment type="caution">
    <text evidence="5">The sequence shown here is derived from an EMBL/GenBank/DDBJ whole genome shotgun (WGS) entry which is preliminary data.</text>
</comment>
<dbReference type="PRINTS" id="PR00081">
    <property type="entry name" value="GDHRDH"/>
</dbReference>
<dbReference type="OrthoDB" id="9810734at2"/>
<keyword evidence="6" id="KW-1185">Reference proteome</keyword>
<accession>A0A2W7NKN3</accession>
<dbReference type="InterPro" id="IPR057326">
    <property type="entry name" value="KR_dom"/>
</dbReference>
<dbReference type="GO" id="GO:0016616">
    <property type="term" value="F:oxidoreductase activity, acting on the CH-OH group of donors, NAD or NADP as acceptor"/>
    <property type="evidence" value="ECO:0007669"/>
    <property type="project" value="UniProtKB-ARBA"/>
</dbReference>
<dbReference type="PANTHER" id="PTHR44196:SF1">
    <property type="entry name" value="DEHYDROGENASE_REDUCTASE SDR FAMILY MEMBER 7B"/>
    <property type="match status" value="1"/>
</dbReference>
<dbReference type="SUPFAM" id="SSF51735">
    <property type="entry name" value="NAD(P)-binding Rossmann-fold domains"/>
    <property type="match status" value="1"/>
</dbReference>
<dbReference type="PRINTS" id="PR00080">
    <property type="entry name" value="SDRFAMILY"/>
</dbReference>
<dbReference type="InterPro" id="IPR002347">
    <property type="entry name" value="SDR_fam"/>
</dbReference>
<name>A0A2W7NKN3_9RHOB</name>